<protein>
    <submittedName>
        <fullName evidence="1">Uncharacterized protein</fullName>
    </submittedName>
</protein>
<organism evidence="1 2">
    <name type="scientific">Candidatus Danuiimicrobium aquiferis</name>
    <dbReference type="NCBI Taxonomy" id="1801832"/>
    <lineage>
        <taxon>Bacteria</taxon>
        <taxon>Pseudomonadati</taxon>
        <taxon>Candidatus Omnitrophota</taxon>
        <taxon>Candidatus Danuiimicrobium</taxon>
    </lineage>
</organism>
<dbReference type="Proteomes" id="UP000178187">
    <property type="component" value="Unassembled WGS sequence"/>
</dbReference>
<gene>
    <name evidence="1" type="ORF">A3G33_02465</name>
</gene>
<name>A0A1G1KW39_9BACT</name>
<reference evidence="1 2" key="1">
    <citation type="journal article" date="2016" name="Nat. Commun.">
        <title>Thousands of microbial genomes shed light on interconnected biogeochemical processes in an aquifer system.</title>
        <authorList>
            <person name="Anantharaman K."/>
            <person name="Brown C.T."/>
            <person name="Hug L.A."/>
            <person name="Sharon I."/>
            <person name="Castelle C.J."/>
            <person name="Probst A.J."/>
            <person name="Thomas B.C."/>
            <person name="Singh A."/>
            <person name="Wilkins M.J."/>
            <person name="Karaoz U."/>
            <person name="Brodie E.L."/>
            <person name="Williams K.H."/>
            <person name="Hubbard S.S."/>
            <person name="Banfield J.F."/>
        </authorList>
    </citation>
    <scope>NUCLEOTIDE SEQUENCE [LARGE SCALE GENOMIC DNA]</scope>
</reference>
<comment type="caution">
    <text evidence="1">The sequence shown here is derived from an EMBL/GenBank/DDBJ whole genome shotgun (WGS) entry which is preliminary data.</text>
</comment>
<sequence>MTYNVTLLDKISSITFLVIPAKAGIQKKCCIFLKSAPFEHGSVLVARIIVANRCDVYKMGTRLSNFSAK</sequence>
<dbReference type="EMBL" id="MHFR01000044">
    <property type="protein sequence ID" value="OGW97127.1"/>
    <property type="molecule type" value="Genomic_DNA"/>
</dbReference>
<accession>A0A1G1KW39</accession>
<dbReference type="AlphaFoldDB" id="A0A1G1KW39"/>
<proteinExistence type="predicted"/>
<evidence type="ECO:0000313" key="2">
    <source>
        <dbReference type="Proteomes" id="UP000178187"/>
    </source>
</evidence>
<evidence type="ECO:0000313" key="1">
    <source>
        <dbReference type="EMBL" id="OGW97127.1"/>
    </source>
</evidence>